<dbReference type="EMBL" id="CACRXK020001610">
    <property type="protein sequence ID" value="CAB3990152.1"/>
    <property type="molecule type" value="Genomic_DNA"/>
</dbReference>
<dbReference type="Proteomes" id="UP001152795">
    <property type="component" value="Unassembled WGS sequence"/>
</dbReference>
<evidence type="ECO:0000313" key="9">
    <source>
        <dbReference type="EMBL" id="CAB3990152.1"/>
    </source>
</evidence>
<accession>A0A6S7GKB1</accession>
<evidence type="ECO:0000256" key="2">
    <source>
        <dbReference type="ARBA" id="ARBA00009172"/>
    </source>
</evidence>
<keyword evidence="5" id="KW-0472">Membrane</keyword>
<reference evidence="9" key="1">
    <citation type="submission" date="2020-04" db="EMBL/GenBank/DDBJ databases">
        <authorList>
            <person name="Alioto T."/>
            <person name="Alioto T."/>
            <person name="Gomez Garrido J."/>
        </authorList>
    </citation>
    <scope>NUCLEOTIDE SEQUENCE</scope>
    <source>
        <strain evidence="9">A484AB</strain>
    </source>
</reference>
<evidence type="ECO:0000313" key="10">
    <source>
        <dbReference type="Proteomes" id="UP001152795"/>
    </source>
</evidence>
<gene>
    <name evidence="9" type="ORF">PACLA_8A086410</name>
</gene>
<evidence type="ECO:0000256" key="1">
    <source>
        <dbReference type="ARBA" id="ARBA00004141"/>
    </source>
</evidence>
<name>A0A6S7GKB1_PARCT</name>
<evidence type="ECO:0000256" key="7">
    <source>
        <dbReference type="ARBA" id="ARBA00040302"/>
    </source>
</evidence>
<keyword evidence="4" id="KW-1133">Transmembrane helix</keyword>
<dbReference type="GO" id="GO:0016020">
    <property type="term" value="C:membrane"/>
    <property type="evidence" value="ECO:0007669"/>
    <property type="project" value="UniProtKB-SubCell"/>
</dbReference>
<dbReference type="InterPro" id="IPR051617">
    <property type="entry name" value="UNC-93-like_regulator"/>
</dbReference>
<comment type="caution">
    <text evidence="9">The sequence shown here is derived from an EMBL/GenBank/DDBJ whole genome shotgun (WGS) entry which is preliminary data.</text>
</comment>
<proteinExistence type="inferred from homology"/>
<comment type="subcellular location">
    <subcellularLocation>
        <location evidence="1">Membrane</location>
        <topology evidence="1">Multi-pass membrane protein</topology>
    </subcellularLocation>
</comment>
<keyword evidence="6" id="KW-0325">Glycoprotein</keyword>
<keyword evidence="10" id="KW-1185">Reference proteome</keyword>
<dbReference type="PANTHER" id="PTHR23294:SF0">
    <property type="entry name" value="UNC93-LIKE PROTEIN MFSD11"/>
    <property type="match status" value="1"/>
</dbReference>
<comment type="similarity">
    <text evidence="2">Belongs to the unc-93 family.</text>
</comment>
<dbReference type="InterPro" id="IPR010291">
    <property type="entry name" value="Ion_channel_UNC-93"/>
</dbReference>
<evidence type="ECO:0000256" key="4">
    <source>
        <dbReference type="ARBA" id="ARBA00022989"/>
    </source>
</evidence>
<evidence type="ECO:0000256" key="3">
    <source>
        <dbReference type="ARBA" id="ARBA00022692"/>
    </source>
</evidence>
<dbReference type="InterPro" id="IPR036259">
    <property type="entry name" value="MFS_trans_sf"/>
</dbReference>
<dbReference type="AlphaFoldDB" id="A0A6S7GKB1"/>
<keyword evidence="3" id="KW-0812">Transmembrane</keyword>
<sequence>KVLQRCHCNVIAASYSVGNTLRFAESKRLIGLSGVFIGIGEILGGGVFGIFGQRITAKGRDSVVLLGMLVHFVTFFLILLNLPEESPNSASHGMGFFFKPSVSIAMLCAFLLGFGDSCFNTQIMSLLGNFYSDNSASAFAIFKFSQSVAAAVGFFYSSHLGLKAQLYILIVMAFFGTLSFFIVERMTKLKARGQMAAFASSWHEIVNTQISNDLVALFRKSRMPGFGVRIFANAGKFKCLPKGWKRKDKIDARLCGLFIVILTFNVMYGSDTQNVEDELPMTTDMEGLDSTGSDTSHVVGRTINNRPSICNIECSSHNVLECICVLRQH</sequence>
<evidence type="ECO:0000256" key="5">
    <source>
        <dbReference type="ARBA" id="ARBA00023136"/>
    </source>
</evidence>
<dbReference type="Gene3D" id="1.20.1250.20">
    <property type="entry name" value="MFS general substrate transporter like domains"/>
    <property type="match status" value="1"/>
</dbReference>
<protein>
    <recommendedName>
        <fullName evidence="7">UNC93-like protein MFSD11</fullName>
    </recommendedName>
    <alternativeName>
        <fullName evidence="8">Major facilitator superfamily domain-containing protein 11</fullName>
    </alternativeName>
</protein>
<evidence type="ECO:0000256" key="6">
    <source>
        <dbReference type="ARBA" id="ARBA00023180"/>
    </source>
</evidence>
<organism evidence="9 10">
    <name type="scientific">Paramuricea clavata</name>
    <name type="common">Red gorgonian</name>
    <name type="synonym">Violescent sea-whip</name>
    <dbReference type="NCBI Taxonomy" id="317549"/>
    <lineage>
        <taxon>Eukaryota</taxon>
        <taxon>Metazoa</taxon>
        <taxon>Cnidaria</taxon>
        <taxon>Anthozoa</taxon>
        <taxon>Octocorallia</taxon>
        <taxon>Malacalcyonacea</taxon>
        <taxon>Plexauridae</taxon>
        <taxon>Paramuricea</taxon>
    </lineage>
</organism>
<evidence type="ECO:0000256" key="8">
    <source>
        <dbReference type="ARBA" id="ARBA00041910"/>
    </source>
</evidence>
<dbReference type="Pfam" id="PF05978">
    <property type="entry name" value="UNC-93"/>
    <property type="match status" value="1"/>
</dbReference>
<dbReference type="SUPFAM" id="SSF103473">
    <property type="entry name" value="MFS general substrate transporter"/>
    <property type="match status" value="1"/>
</dbReference>
<feature type="non-terminal residue" evidence="9">
    <location>
        <position position="329"/>
    </location>
</feature>
<dbReference type="OrthoDB" id="196103at2759"/>
<dbReference type="PANTHER" id="PTHR23294">
    <property type="entry name" value="ET TRANSLATION PRODUCT-RELATED"/>
    <property type="match status" value="1"/>
</dbReference>